<feature type="region of interest" description="Disordered" evidence="1">
    <location>
        <begin position="239"/>
        <end position="258"/>
    </location>
</feature>
<evidence type="ECO:0008006" key="4">
    <source>
        <dbReference type="Google" id="ProtNLM"/>
    </source>
</evidence>
<gene>
    <name evidence="2" type="ORF">CHILSU_LOCUS2089</name>
</gene>
<evidence type="ECO:0000256" key="1">
    <source>
        <dbReference type="SAM" id="MobiDB-lite"/>
    </source>
</evidence>
<proteinExistence type="predicted"/>
<sequence>MRRRSRKDSTSLKLLKFKDIGKENCVNNKKCITRDLSKINMFTKAVRSETITRPVISTKTHPDLSQSDGEKSYDSQNEAEIKFLSSSTSCHDSSEHVIKGSGYLNPNSIDDHSSDSFVTCTNSNKKHNPVNEEATHLRVSSFTTASRSEENFVDCLYDDLMDAIPLYIKTNFSNHINEDVIIEKSKKALQNIYAVNCEQEMENDISIIKNNDITIKVTETFVQNPMDFLRLGCIQQESHSDHTETSDEDTTHTTDYSYSPFAESQNLHTLLSHTPEYNYFPHKLN</sequence>
<organism evidence="2 3">
    <name type="scientific">Chilo suppressalis</name>
    <name type="common">Asiatic rice borer moth</name>
    <dbReference type="NCBI Taxonomy" id="168631"/>
    <lineage>
        <taxon>Eukaryota</taxon>
        <taxon>Metazoa</taxon>
        <taxon>Ecdysozoa</taxon>
        <taxon>Arthropoda</taxon>
        <taxon>Hexapoda</taxon>
        <taxon>Insecta</taxon>
        <taxon>Pterygota</taxon>
        <taxon>Neoptera</taxon>
        <taxon>Endopterygota</taxon>
        <taxon>Lepidoptera</taxon>
        <taxon>Glossata</taxon>
        <taxon>Ditrysia</taxon>
        <taxon>Pyraloidea</taxon>
        <taxon>Crambidae</taxon>
        <taxon>Crambinae</taxon>
        <taxon>Chilo</taxon>
    </lineage>
</organism>
<accession>A0ABN8ASY0</accession>
<dbReference type="EMBL" id="OU963906">
    <property type="protein sequence ID" value="CAH0398962.1"/>
    <property type="molecule type" value="Genomic_DNA"/>
</dbReference>
<name>A0ABN8ASY0_CHISP</name>
<evidence type="ECO:0000313" key="2">
    <source>
        <dbReference type="EMBL" id="CAH0398962.1"/>
    </source>
</evidence>
<evidence type="ECO:0000313" key="3">
    <source>
        <dbReference type="Proteomes" id="UP001153292"/>
    </source>
</evidence>
<reference evidence="2" key="1">
    <citation type="submission" date="2021-12" db="EMBL/GenBank/DDBJ databases">
        <authorList>
            <person name="King R."/>
        </authorList>
    </citation>
    <scope>NUCLEOTIDE SEQUENCE</scope>
</reference>
<keyword evidence="3" id="KW-1185">Reference proteome</keyword>
<protein>
    <recommendedName>
        <fullName evidence="4">BESS domain-containing protein</fullName>
    </recommendedName>
</protein>
<feature type="compositionally biased region" description="Basic and acidic residues" evidence="1">
    <location>
        <begin position="239"/>
        <end position="252"/>
    </location>
</feature>
<dbReference type="Proteomes" id="UP001153292">
    <property type="component" value="Chromosome 13"/>
</dbReference>